<dbReference type="Gene3D" id="3.10.450.360">
    <property type="match status" value="1"/>
</dbReference>
<accession>A0A923N756</accession>
<comment type="caution">
    <text evidence="2">The sequence shown here is derived from an EMBL/GenBank/DDBJ whole genome shotgun (WGS) entry which is preliminary data.</text>
</comment>
<evidence type="ECO:0008006" key="4">
    <source>
        <dbReference type="Google" id="ProtNLM"/>
    </source>
</evidence>
<dbReference type="AlphaFoldDB" id="A0A923N756"/>
<evidence type="ECO:0000313" key="3">
    <source>
        <dbReference type="Proteomes" id="UP000603640"/>
    </source>
</evidence>
<keyword evidence="1" id="KW-0732">Signal</keyword>
<evidence type="ECO:0000256" key="1">
    <source>
        <dbReference type="SAM" id="SignalP"/>
    </source>
</evidence>
<dbReference type="Proteomes" id="UP000603640">
    <property type="component" value="Unassembled WGS sequence"/>
</dbReference>
<proteinExistence type="predicted"/>
<dbReference type="EMBL" id="JACRVF010000004">
    <property type="protein sequence ID" value="MBC5993928.1"/>
    <property type="molecule type" value="Genomic_DNA"/>
</dbReference>
<feature type="chain" id="PRO_5037985879" description="PepSY domain-containing protein" evidence="1">
    <location>
        <begin position="25"/>
        <end position="118"/>
    </location>
</feature>
<feature type="signal peptide" evidence="1">
    <location>
        <begin position="1"/>
        <end position="24"/>
    </location>
</feature>
<gene>
    <name evidence="2" type="ORF">H8S84_13860</name>
</gene>
<evidence type="ECO:0000313" key="2">
    <source>
        <dbReference type="EMBL" id="MBC5993928.1"/>
    </source>
</evidence>
<keyword evidence="3" id="KW-1185">Reference proteome</keyword>
<organism evidence="2 3">
    <name type="scientific">Pontibacter cellulosilyticus</name>
    <dbReference type="NCBI Taxonomy" id="1720253"/>
    <lineage>
        <taxon>Bacteria</taxon>
        <taxon>Pseudomonadati</taxon>
        <taxon>Bacteroidota</taxon>
        <taxon>Cytophagia</taxon>
        <taxon>Cytophagales</taxon>
        <taxon>Hymenobacteraceae</taxon>
        <taxon>Pontibacter</taxon>
    </lineage>
</organism>
<protein>
    <recommendedName>
        <fullName evidence="4">PepSY domain-containing protein</fullName>
    </recommendedName>
</protein>
<reference evidence="2" key="1">
    <citation type="submission" date="2020-08" db="EMBL/GenBank/DDBJ databases">
        <title>Pontibacter sp. SD6 16S ribosomal RNA gene Genome sequencing and assembly.</title>
        <authorList>
            <person name="Kang M."/>
        </authorList>
    </citation>
    <scope>NUCLEOTIDE SEQUENCE</scope>
    <source>
        <strain evidence="2">SD6</strain>
    </source>
</reference>
<sequence length="118" mass="12966">MNKLFALAIVLVAAGLLTSVKAQAPYAASSQLPESAMQGLPQDLGKEQIETDELPKAVKQALKRESLKEWNVSEVYVVKATVQQADPKPVYEIYLTNAEQKKTVARFYKNGKTVSGKK</sequence>
<name>A0A923N756_9BACT</name>
<dbReference type="RefSeq" id="WP_187067957.1">
    <property type="nucleotide sequence ID" value="NZ_JACRVF010000004.1"/>
</dbReference>